<accession>A0A922HWD7</accession>
<gene>
    <name evidence="2" type="ORF">DERF_010133</name>
</gene>
<feature type="compositionally biased region" description="Basic and acidic residues" evidence="1">
    <location>
        <begin position="35"/>
        <end position="47"/>
    </location>
</feature>
<protein>
    <submittedName>
        <fullName evidence="2">Uncharacterized protein</fullName>
    </submittedName>
</protein>
<dbReference type="AlphaFoldDB" id="A0A922HWD7"/>
<comment type="caution">
    <text evidence="2">The sequence shown here is derived from an EMBL/GenBank/DDBJ whole genome shotgun (WGS) entry which is preliminary data.</text>
</comment>
<reference evidence="2" key="1">
    <citation type="submission" date="2013-05" db="EMBL/GenBank/DDBJ databases">
        <authorList>
            <person name="Yim A.K.Y."/>
            <person name="Chan T.F."/>
            <person name="Ji K.M."/>
            <person name="Liu X.Y."/>
            <person name="Zhou J.W."/>
            <person name="Li R.Q."/>
            <person name="Yang K.Y."/>
            <person name="Li J."/>
            <person name="Li M."/>
            <person name="Law P.T.W."/>
            <person name="Wu Y.L."/>
            <person name="Cai Z.L."/>
            <person name="Qin H."/>
            <person name="Bao Y."/>
            <person name="Leung R.K.K."/>
            <person name="Ng P.K.S."/>
            <person name="Zou J."/>
            <person name="Zhong X.J."/>
            <person name="Ran P.X."/>
            <person name="Zhong N.S."/>
            <person name="Liu Z.G."/>
            <person name="Tsui S.K.W."/>
        </authorList>
    </citation>
    <scope>NUCLEOTIDE SEQUENCE</scope>
    <source>
        <strain evidence="2">Derf</strain>
        <tissue evidence="2">Whole organism</tissue>
    </source>
</reference>
<evidence type="ECO:0000313" key="3">
    <source>
        <dbReference type="Proteomes" id="UP000790347"/>
    </source>
</evidence>
<reference evidence="2" key="2">
    <citation type="journal article" date="2022" name="Res Sq">
        <title>Comparative Genomics Reveals Insights into the Divergent Evolution of Astigmatic Mites and Household Pest Adaptations.</title>
        <authorList>
            <person name="Xiong Q."/>
            <person name="Wan A.T.-Y."/>
            <person name="Liu X.-Y."/>
            <person name="Fung C.S.-H."/>
            <person name="Xiao X."/>
            <person name="Malainual N."/>
            <person name="Hou J."/>
            <person name="Wang L."/>
            <person name="Wang M."/>
            <person name="Yang K."/>
            <person name="Cui Y."/>
            <person name="Leung E."/>
            <person name="Nong W."/>
            <person name="Shin S.-K."/>
            <person name="Au S."/>
            <person name="Jeong K.Y."/>
            <person name="Chew F.T."/>
            <person name="Hui J."/>
            <person name="Leung T.F."/>
            <person name="Tungtrongchitr A."/>
            <person name="Zhong N."/>
            <person name="Liu Z."/>
            <person name="Tsui S."/>
        </authorList>
    </citation>
    <scope>NUCLEOTIDE SEQUENCE</scope>
    <source>
        <strain evidence="2">Derf</strain>
        <tissue evidence="2">Whole organism</tissue>
    </source>
</reference>
<keyword evidence="3" id="KW-1185">Reference proteome</keyword>
<organism evidence="2 3">
    <name type="scientific">Dermatophagoides farinae</name>
    <name type="common">American house dust mite</name>
    <dbReference type="NCBI Taxonomy" id="6954"/>
    <lineage>
        <taxon>Eukaryota</taxon>
        <taxon>Metazoa</taxon>
        <taxon>Ecdysozoa</taxon>
        <taxon>Arthropoda</taxon>
        <taxon>Chelicerata</taxon>
        <taxon>Arachnida</taxon>
        <taxon>Acari</taxon>
        <taxon>Acariformes</taxon>
        <taxon>Sarcoptiformes</taxon>
        <taxon>Astigmata</taxon>
        <taxon>Psoroptidia</taxon>
        <taxon>Analgoidea</taxon>
        <taxon>Pyroglyphidae</taxon>
        <taxon>Dermatophagoidinae</taxon>
        <taxon>Dermatophagoides</taxon>
    </lineage>
</organism>
<sequence>MYTVVPRLTIDNYFGQKKTLNENKTKQKRKRKRKEILDPQSREKKEITNYHYKNPQIRLTTAAKVQRYDMKI</sequence>
<dbReference type="Proteomes" id="UP000790347">
    <property type="component" value="Unassembled WGS sequence"/>
</dbReference>
<feature type="region of interest" description="Disordered" evidence="1">
    <location>
        <begin position="20"/>
        <end position="47"/>
    </location>
</feature>
<name>A0A922HWD7_DERFA</name>
<dbReference type="EMBL" id="ASGP02000004">
    <property type="protein sequence ID" value="KAH9511694.1"/>
    <property type="molecule type" value="Genomic_DNA"/>
</dbReference>
<proteinExistence type="predicted"/>
<evidence type="ECO:0000256" key="1">
    <source>
        <dbReference type="SAM" id="MobiDB-lite"/>
    </source>
</evidence>
<evidence type="ECO:0000313" key="2">
    <source>
        <dbReference type="EMBL" id="KAH9511694.1"/>
    </source>
</evidence>